<dbReference type="RefSeq" id="WP_374812988.1">
    <property type="nucleotide sequence ID" value="NZ_JBHFLD010000004.1"/>
</dbReference>
<evidence type="ECO:0000259" key="1">
    <source>
        <dbReference type="Pfam" id="PF13166"/>
    </source>
</evidence>
<feature type="domain" description="Protein CR006 P-loop" evidence="1">
    <location>
        <begin position="12"/>
        <end position="53"/>
    </location>
</feature>
<keyword evidence="3" id="KW-1185">Reference proteome</keyword>
<dbReference type="InterPro" id="IPR027417">
    <property type="entry name" value="P-loop_NTPase"/>
</dbReference>
<sequence length="110" mass="12509">MMLRSIKEIKGYRIFSDFTWPDDLHRFEKFNLIYGLNGSGKTTLTTIFSNLAHCCPSSAKSLLFDFDSGLDLPRCSGYLEKKSEFLHGKVLVDLPECSLCDPSDQFMESI</sequence>
<dbReference type="SUPFAM" id="SSF52540">
    <property type="entry name" value="P-loop containing nucleoside triphosphate hydrolases"/>
    <property type="match status" value="1"/>
</dbReference>
<organism evidence="2 3">
    <name type="scientific">Marinobacter shengliensis</name>
    <dbReference type="NCBI Taxonomy" id="1389223"/>
    <lineage>
        <taxon>Bacteria</taxon>
        <taxon>Pseudomonadati</taxon>
        <taxon>Pseudomonadota</taxon>
        <taxon>Gammaproteobacteria</taxon>
        <taxon>Pseudomonadales</taxon>
        <taxon>Marinobacteraceae</taxon>
        <taxon>Marinobacter</taxon>
    </lineage>
</organism>
<comment type="caution">
    <text evidence="2">The sequence shown here is derived from an EMBL/GenBank/DDBJ whole genome shotgun (WGS) entry which is preliminary data.</text>
</comment>
<name>A0ABV4W3B2_9GAMM</name>
<accession>A0ABV4W3B2</accession>
<reference evidence="2 3" key="1">
    <citation type="submission" date="2024-09" db="EMBL/GenBank/DDBJ databases">
        <title>Draft genome sequences of 6 high pH adapted Marinobacter shengliensis sp. isolated from Mariana forearc serpentinite mud volcanoes.</title>
        <authorList>
            <person name="Elkassas S."/>
            <person name="Serres M."/>
            <person name="Michael N."/>
            <person name="Amina P."/>
            <person name="Teodora Z."/>
            <person name="Julie H."/>
        </authorList>
    </citation>
    <scope>NUCLEOTIDE SEQUENCE [LARGE SCALE GENOMIC DNA]</scope>
    <source>
        <strain evidence="2 3">EB4</strain>
    </source>
</reference>
<evidence type="ECO:0000313" key="3">
    <source>
        <dbReference type="Proteomes" id="UP001576762"/>
    </source>
</evidence>
<dbReference type="InterPro" id="IPR026866">
    <property type="entry name" value="CR006_AAA"/>
</dbReference>
<dbReference type="Gene3D" id="3.40.50.300">
    <property type="entry name" value="P-loop containing nucleotide triphosphate hydrolases"/>
    <property type="match status" value="1"/>
</dbReference>
<protein>
    <submittedName>
        <fullName evidence="2">AAA family ATPase</fullName>
    </submittedName>
</protein>
<gene>
    <name evidence="2" type="ORF">ACE05E_04115</name>
</gene>
<dbReference type="Pfam" id="PF13166">
    <property type="entry name" value="AAA_13"/>
    <property type="match status" value="1"/>
</dbReference>
<proteinExistence type="predicted"/>
<dbReference type="Proteomes" id="UP001576762">
    <property type="component" value="Unassembled WGS sequence"/>
</dbReference>
<evidence type="ECO:0000313" key="2">
    <source>
        <dbReference type="EMBL" id="MFB2714660.1"/>
    </source>
</evidence>
<dbReference type="EMBL" id="JBHFLD010000004">
    <property type="protein sequence ID" value="MFB2714660.1"/>
    <property type="molecule type" value="Genomic_DNA"/>
</dbReference>